<sequence length="325" mass="32558">MKFSTAALTTVAPVAMARRGANVFPPVAGIFSRNVIKSEAGDHGVSPAKGVNRKAVSANPGDVIVIWVNPGGIGADTTTVNDKITVTATVTAPAGGQASNALQGNALQGGASTSALAAGTTHTVTVGGDALKFTPEQLQNVATGDMILFKFLSKNHTVTQSTFAKPCVAKPGGSDSGFQPNPNNTKSPPPQQMWQVNTTDPQWFYCKQKTPKSHCGEGMVFSVNPTADKTHAMFQAMAVAQNGTGSATPITGGQQGVAPPRGGNATAGAGRGPGATPGQGTVNGDGSCQCIASCSAGAFPAPAVQGVGAFGGMPGALPINMGTRK</sequence>
<dbReference type="OrthoDB" id="1921208at2759"/>
<protein>
    <submittedName>
        <fullName evidence="2">Cupredoxin</fullName>
    </submittedName>
</protein>
<dbReference type="Gene3D" id="2.60.40.420">
    <property type="entry name" value="Cupredoxins - blue copper proteins"/>
    <property type="match status" value="1"/>
</dbReference>
<dbReference type="STRING" id="1081103.A0A0B2WUM1"/>
<dbReference type="PANTHER" id="PTHR34883:SF4">
    <property type="entry name" value="CUPREDOXIN"/>
    <property type="match status" value="1"/>
</dbReference>
<gene>
    <name evidence="2" type="ORF">MAM_04147</name>
</gene>
<dbReference type="CDD" id="cd00920">
    <property type="entry name" value="Cupredoxin"/>
    <property type="match status" value="1"/>
</dbReference>
<dbReference type="HOGENOM" id="CLU_053381_0_0_1"/>
<feature type="compositionally biased region" description="Low complexity" evidence="1">
    <location>
        <begin position="258"/>
        <end position="268"/>
    </location>
</feature>
<evidence type="ECO:0000313" key="3">
    <source>
        <dbReference type="Proteomes" id="UP000030816"/>
    </source>
</evidence>
<dbReference type="Proteomes" id="UP000030816">
    <property type="component" value="Unassembled WGS sequence"/>
</dbReference>
<dbReference type="RefSeq" id="XP_040678824.1">
    <property type="nucleotide sequence ID" value="XM_040822945.1"/>
</dbReference>
<feature type="compositionally biased region" description="Gly residues" evidence="1">
    <location>
        <begin position="269"/>
        <end position="280"/>
    </location>
</feature>
<dbReference type="InterPro" id="IPR052953">
    <property type="entry name" value="Ser-rich/MCO-related"/>
</dbReference>
<dbReference type="GeneID" id="63738602"/>
<accession>A0A0B2WUM1</accession>
<proteinExistence type="predicted"/>
<feature type="region of interest" description="Disordered" evidence="1">
    <location>
        <begin position="169"/>
        <end position="193"/>
    </location>
</feature>
<feature type="compositionally biased region" description="Polar residues" evidence="1">
    <location>
        <begin position="176"/>
        <end position="193"/>
    </location>
</feature>
<evidence type="ECO:0000256" key="1">
    <source>
        <dbReference type="SAM" id="MobiDB-lite"/>
    </source>
</evidence>
<dbReference type="AlphaFoldDB" id="A0A0B2WUM1"/>
<feature type="region of interest" description="Disordered" evidence="1">
    <location>
        <begin position="254"/>
        <end position="280"/>
    </location>
</feature>
<comment type="caution">
    <text evidence="2">The sequence shown here is derived from an EMBL/GenBank/DDBJ whole genome shotgun (WGS) entry which is preliminary data.</text>
</comment>
<name>A0A0B2WUM1_METAS</name>
<reference evidence="2 3" key="1">
    <citation type="journal article" date="2014" name="Proc. Natl. Acad. Sci. U.S.A.">
        <title>Trajectory and genomic determinants of fungal-pathogen speciation and host adaptation.</title>
        <authorList>
            <person name="Hu X."/>
            <person name="Xiao G."/>
            <person name="Zheng P."/>
            <person name="Shang Y."/>
            <person name="Su Y."/>
            <person name="Zhang X."/>
            <person name="Liu X."/>
            <person name="Zhan S."/>
            <person name="St Leger R.J."/>
            <person name="Wang C."/>
        </authorList>
    </citation>
    <scope>NUCLEOTIDE SEQUENCE [LARGE SCALE GENOMIC DNA]</scope>
    <source>
        <strain evidence="2 3">ARSEF 1941</strain>
    </source>
</reference>
<organism evidence="2 3">
    <name type="scientific">Metarhizium album (strain ARSEF 1941)</name>
    <dbReference type="NCBI Taxonomy" id="1081103"/>
    <lineage>
        <taxon>Eukaryota</taxon>
        <taxon>Fungi</taxon>
        <taxon>Dikarya</taxon>
        <taxon>Ascomycota</taxon>
        <taxon>Pezizomycotina</taxon>
        <taxon>Sordariomycetes</taxon>
        <taxon>Hypocreomycetidae</taxon>
        <taxon>Hypocreales</taxon>
        <taxon>Clavicipitaceae</taxon>
        <taxon>Metarhizium</taxon>
    </lineage>
</organism>
<dbReference type="EMBL" id="AZHE01000009">
    <property type="protein sequence ID" value="KHN97758.1"/>
    <property type="molecule type" value="Genomic_DNA"/>
</dbReference>
<dbReference type="InterPro" id="IPR008972">
    <property type="entry name" value="Cupredoxin"/>
</dbReference>
<dbReference type="SUPFAM" id="SSF49503">
    <property type="entry name" value="Cupredoxins"/>
    <property type="match status" value="1"/>
</dbReference>
<evidence type="ECO:0000313" key="2">
    <source>
        <dbReference type="EMBL" id="KHN97758.1"/>
    </source>
</evidence>
<dbReference type="PANTHER" id="PTHR34883">
    <property type="entry name" value="SERINE-RICH PROTEIN, PUTATIVE-RELATED-RELATED"/>
    <property type="match status" value="1"/>
</dbReference>
<keyword evidence="3" id="KW-1185">Reference proteome</keyword>